<protein>
    <submittedName>
        <fullName evidence="1">Uncharacterized protein</fullName>
    </submittedName>
</protein>
<organism evidence="1 2">
    <name type="scientific">Fusarium decemcellulare</name>
    <dbReference type="NCBI Taxonomy" id="57161"/>
    <lineage>
        <taxon>Eukaryota</taxon>
        <taxon>Fungi</taxon>
        <taxon>Dikarya</taxon>
        <taxon>Ascomycota</taxon>
        <taxon>Pezizomycotina</taxon>
        <taxon>Sordariomycetes</taxon>
        <taxon>Hypocreomycetidae</taxon>
        <taxon>Hypocreales</taxon>
        <taxon>Nectriaceae</taxon>
        <taxon>Fusarium</taxon>
        <taxon>Fusarium decemcellulare species complex</taxon>
    </lineage>
</organism>
<dbReference type="EMBL" id="JANRMS010000162">
    <property type="protein sequence ID" value="KAJ3545135.1"/>
    <property type="molecule type" value="Genomic_DNA"/>
</dbReference>
<comment type="caution">
    <text evidence="1">The sequence shown here is derived from an EMBL/GenBank/DDBJ whole genome shotgun (WGS) entry which is preliminary data.</text>
</comment>
<proteinExistence type="predicted"/>
<evidence type="ECO:0000313" key="1">
    <source>
        <dbReference type="EMBL" id="KAJ3545135.1"/>
    </source>
</evidence>
<dbReference type="Proteomes" id="UP001148629">
    <property type="component" value="Unassembled WGS sequence"/>
</dbReference>
<name>A0ACC1SS21_9HYPO</name>
<keyword evidence="2" id="KW-1185">Reference proteome</keyword>
<evidence type="ECO:0000313" key="2">
    <source>
        <dbReference type="Proteomes" id="UP001148629"/>
    </source>
</evidence>
<sequence>MHKIRLAQVPETQSPVCCPHSKSQLNQMPNQLSLWLRLELNRLSSTAATVDCIPNRDAPRRRREQRNKRCLAFLAFLWAADTDNAVWRSIVISGWTTRSITITSLVLRWATAAQAATCTSMLAAILLQKGGVPLPASAAVSIIRFNNTGPWSLLGMMKAEWYHGSISVGLLTTLLSLTTLSLQFTSTVLLSQVGLASLPVSIPVPQTFYGTDPDGRTFESQFDTTASFIDTTPMRFPAFAEWISNSNTSNTTAHHGEFPPSSMPGIRDTGTVVRAFLPINDDGERSRLTEYHGFATAMDTRVVCMRPKLTSIEYSTDDGKRISGRVDTKQKPLGLLQKAYERGSSKFSRSFDCIFTPAQTGYDSMLYGWPLTLCTPTFSGSTQGIYSVMEPKGQEKLGDSYLLINATMEEAITDFDGSDVWEHIVLIAEDQSATVILQVTLCMTAFEAQEIEINATRSAPIISEPALLWNTSTATYDTRAVLRQLGAGASSVQTAERGIFDLATRSWQWPKRPEFLARTGADFSTTSALDAFSDTLYIYDGARNGAQYSILSQAASSTANPALALQAFFTTLCAICYYDRIIMFDTAAPSSQVSLVQVTRPLGWTAFIVVVILVVVHLLLVLLVGFTFCQAGNLSRIQNAWVVISQLLGPATEDWIRDADVVDDKTVESWLKTRGLNKTLVRVETVQGRVQLVKKDKVV</sequence>
<reference evidence="1" key="1">
    <citation type="submission" date="2022-08" db="EMBL/GenBank/DDBJ databases">
        <title>Genome Sequence of Fusarium decemcellulare.</title>
        <authorList>
            <person name="Buettner E."/>
        </authorList>
    </citation>
    <scope>NUCLEOTIDE SEQUENCE</scope>
    <source>
        <strain evidence="1">Babe19</strain>
    </source>
</reference>
<gene>
    <name evidence="1" type="ORF">NM208_g2657</name>
</gene>
<accession>A0ACC1SS21</accession>